<protein>
    <submittedName>
        <fullName evidence="2">ABC transport system permease protein</fullName>
    </submittedName>
</protein>
<accession>A0ABS2MT61</accession>
<keyword evidence="1" id="KW-0472">Membrane</keyword>
<keyword evidence="3" id="KW-1185">Reference proteome</keyword>
<evidence type="ECO:0000313" key="2">
    <source>
        <dbReference type="EMBL" id="MBM7562589.1"/>
    </source>
</evidence>
<dbReference type="RefSeq" id="WP_204665017.1">
    <property type="nucleotide sequence ID" value="NZ_JAFBDT010000022.1"/>
</dbReference>
<dbReference type="Proteomes" id="UP000767854">
    <property type="component" value="Unassembled WGS sequence"/>
</dbReference>
<proteinExistence type="predicted"/>
<evidence type="ECO:0000313" key="3">
    <source>
        <dbReference type="Proteomes" id="UP000767854"/>
    </source>
</evidence>
<dbReference type="EMBL" id="JAFBDT010000022">
    <property type="protein sequence ID" value="MBM7562589.1"/>
    <property type="molecule type" value="Genomic_DNA"/>
</dbReference>
<comment type="caution">
    <text evidence="2">The sequence shown here is derived from an EMBL/GenBank/DDBJ whole genome shotgun (WGS) entry which is preliminary data.</text>
</comment>
<sequence>MLKTIEDLRNRKIISITEMIQIRNHIYQLNSHMPSNAKIQLFVNAVHKVIETHLSGIDFATQATIKDILLHKILVDQQSQLTRYDVFKTIFELELTPEIQLEMAKDWLKETAEFSIRSEELKNFLDFFESVPKSINHRKPIRFMLAFATIIFVILLVSLKLRPPQSSTTTFEPNYSVLSLPANMYVTTIDDPILKSLYGNSFTYLTFSPDPFSFQDFNYFNLKNYLKFQRNSKLSEPEYFNEVIRITRELDVDPLLIFAIAGHEQSFVPLEHRFADEIINNPYNVFQSWEKYNTNFSDSTRIASNTVKNRLKSLPNDASPLVWLNEIYAEDPNWHIGVGQIYKKLNQIARVKRQ</sequence>
<name>A0ABS2MT61_9FIRM</name>
<keyword evidence="1" id="KW-0812">Transmembrane</keyword>
<reference evidence="2 3" key="1">
    <citation type="submission" date="2021-01" db="EMBL/GenBank/DDBJ databases">
        <title>Genomic Encyclopedia of Type Strains, Phase IV (KMG-IV): sequencing the most valuable type-strain genomes for metagenomic binning, comparative biology and taxonomic classification.</title>
        <authorList>
            <person name="Goeker M."/>
        </authorList>
    </citation>
    <scope>NUCLEOTIDE SEQUENCE [LARGE SCALE GENOMIC DNA]</scope>
    <source>
        <strain evidence="2 3">DSM 24436</strain>
    </source>
</reference>
<feature type="transmembrane region" description="Helical" evidence="1">
    <location>
        <begin position="143"/>
        <end position="161"/>
    </location>
</feature>
<evidence type="ECO:0000256" key="1">
    <source>
        <dbReference type="SAM" id="Phobius"/>
    </source>
</evidence>
<organism evidence="2 3">
    <name type="scientific">Fusibacter tunisiensis</name>
    <dbReference type="NCBI Taxonomy" id="1008308"/>
    <lineage>
        <taxon>Bacteria</taxon>
        <taxon>Bacillati</taxon>
        <taxon>Bacillota</taxon>
        <taxon>Clostridia</taxon>
        <taxon>Eubacteriales</taxon>
        <taxon>Eubacteriales Family XII. Incertae Sedis</taxon>
        <taxon>Fusibacter</taxon>
    </lineage>
</organism>
<keyword evidence="1" id="KW-1133">Transmembrane helix</keyword>
<gene>
    <name evidence="2" type="ORF">JOC49_002150</name>
</gene>